<dbReference type="InterPro" id="IPR001597">
    <property type="entry name" value="ArAA_b-elim_lyase/Thr_aldolase"/>
</dbReference>
<dbReference type="EC" id="4.1.2.48" evidence="4"/>
<dbReference type="SUPFAM" id="SSF53383">
    <property type="entry name" value="PLP-dependent transferases"/>
    <property type="match status" value="1"/>
</dbReference>
<evidence type="ECO:0000256" key="3">
    <source>
        <dbReference type="ARBA" id="ARBA00022898"/>
    </source>
</evidence>
<dbReference type="Gene3D" id="3.40.640.10">
    <property type="entry name" value="Type I PLP-dependent aspartate aminotransferase-like (Major domain)"/>
    <property type="match status" value="1"/>
</dbReference>
<accession>A0ABU6EYT2</accession>
<dbReference type="RefSeq" id="WP_326014522.1">
    <property type="nucleotide sequence ID" value="NZ_JAOZYC010000024.1"/>
</dbReference>
<reference evidence="6 7" key="1">
    <citation type="submission" date="2022-10" db="EMBL/GenBank/DDBJ databases">
        <authorList>
            <person name="Xie J."/>
            <person name="Shen N."/>
        </authorList>
    </citation>
    <scope>NUCLEOTIDE SEQUENCE [LARGE SCALE GENOMIC DNA]</scope>
    <source>
        <strain evidence="6 7">YIM65594</strain>
    </source>
</reference>
<evidence type="ECO:0000259" key="5">
    <source>
        <dbReference type="Pfam" id="PF01212"/>
    </source>
</evidence>
<dbReference type="InterPro" id="IPR015421">
    <property type="entry name" value="PyrdxlP-dep_Trfase_major"/>
</dbReference>
<dbReference type="PANTHER" id="PTHR48097">
    <property type="entry name" value="L-THREONINE ALDOLASE-RELATED"/>
    <property type="match status" value="1"/>
</dbReference>
<dbReference type="InterPro" id="IPR015422">
    <property type="entry name" value="PyrdxlP-dep_Trfase_small"/>
</dbReference>
<evidence type="ECO:0000313" key="7">
    <source>
        <dbReference type="Proteomes" id="UP001354931"/>
    </source>
</evidence>
<comment type="catalytic activity">
    <reaction evidence="4">
        <text>L-allo-threonine = acetaldehyde + glycine</text>
        <dbReference type="Rhea" id="RHEA:26209"/>
        <dbReference type="ChEBI" id="CHEBI:15343"/>
        <dbReference type="ChEBI" id="CHEBI:57305"/>
        <dbReference type="ChEBI" id="CHEBI:58585"/>
        <dbReference type="EC" id="4.1.2.48"/>
    </reaction>
</comment>
<feature type="domain" description="Aromatic amino acid beta-eliminating lyase/threonine aldolase" evidence="5">
    <location>
        <begin position="14"/>
        <end position="299"/>
    </location>
</feature>
<dbReference type="InterPro" id="IPR015424">
    <property type="entry name" value="PyrdxlP-dep_Trfase"/>
</dbReference>
<dbReference type="PIRSF" id="PIRSF038940">
    <property type="entry name" value="Low_specificity_LTA"/>
    <property type="match status" value="1"/>
</dbReference>
<proteinExistence type="inferred from homology"/>
<name>A0ABU6EYT2_9ACTN</name>
<dbReference type="InterPro" id="IPR026273">
    <property type="entry name" value="Low_specificity_L-TA_bact"/>
</dbReference>
<dbReference type="EMBL" id="JAOZYC010000024">
    <property type="protein sequence ID" value="MEB8336890.1"/>
    <property type="molecule type" value="Genomic_DNA"/>
</dbReference>
<protein>
    <recommendedName>
        <fullName evidence="4">L-threonine aldolase</fullName>
        <ecNumber evidence="4">4.1.2.48</ecNumber>
    </recommendedName>
</protein>
<comment type="similarity">
    <text evidence="2 4">Belongs to the threonine aldolase family.</text>
</comment>
<keyword evidence="3 4" id="KW-0663">Pyridoxal phosphate</keyword>
<evidence type="ECO:0000313" key="6">
    <source>
        <dbReference type="EMBL" id="MEB8336890.1"/>
    </source>
</evidence>
<keyword evidence="7" id="KW-1185">Reference proteome</keyword>
<keyword evidence="4" id="KW-0456">Lyase</keyword>
<evidence type="ECO:0000256" key="4">
    <source>
        <dbReference type="PIRNR" id="PIRNR038940"/>
    </source>
</evidence>
<dbReference type="Gene3D" id="3.90.1150.10">
    <property type="entry name" value="Aspartate Aminotransferase, domain 1"/>
    <property type="match status" value="1"/>
</dbReference>
<comment type="cofactor">
    <cofactor evidence="1 4">
        <name>pyridoxal 5'-phosphate</name>
        <dbReference type="ChEBI" id="CHEBI:597326"/>
    </cofactor>
</comment>
<comment type="caution">
    <text evidence="6">The sequence shown here is derived from an EMBL/GenBank/DDBJ whole genome shotgun (WGS) entry which is preliminary data.</text>
</comment>
<dbReference type="Proteomes" id="UP001354931">
    <property type="component" value="Unassembled WGS sequence"/>
</dbReference>
<comment type="catalytic activity">
    <reaction evidence="4">
        <text>L-threonine = acetaldehyde + glycine</text>
        <dbReference type="Rhea" id="RHEA:19625"/>
        <dbReference type="ChEBI" id="CHEBI:15343"/>
        <dbReference type="ChEBI" id="CHEBI:57305"/>
        <dbReference type="ChEBI" id="CHEBI:57926"/>
        <dbReference type="EC" id="4.1.2.48"/>
    </reaction>
</comment>
<evidence type="ECO:0000256" key="1">
    <source>
        <dbReference type="ARBA" id="ARBA00001933"/>
    </source>
</evidence>
<dbReference type="PANTHER" id="PTHR48097:SF5">
    <property type="entry name" value="LOW SPECIFICITY L-THREONINE ALDOLASE"/>
    <property type="match status" value="1"/>
</dbReference>
<sequence length="353" mass="37617">MSTTIVTTPSGRAFISDNMAGASPQIAQAVVDAATGQVLPYGNDPYSDSARRRLGEIFERDVDVFPVSTGSAANGLSLAALTPPWGSVLSHPDSHINHDECGAPEFFTGGAKLVDVAGHETKIDPALLKKAVLRRAGDVHSVQPSVLSISQATESGSVYTLDEIRHLSAIAKDAGLRVHMDGARFANALAHLGATPAEMTWKAGIDLLSFGATKNGAMTADVIVSFDPAIAAELAFRVKRAGQLASKMRFHTAQIDAYLTDGLWLDNARQANAMAARLGDGLKAIPETGLLAVPQANIVFCRLPQHVTDGLLAEGYAFYHDRWEPGIVRFVTAFSHSADDIDQLLDAVRRHTR</sequence>
<gene>
    <name evidence="6" type="ORF">OKJ99_05085</name>
</gene>
<dbReference type="Pfam" id="PF01212">
    <property type="entry name" value="Beta_elim_lyase"/>
    <property type="match status" value="1"/>
</dbReference>
<evidence type="ECO:0000256" key="2">
    <source>
        <dbReference type="ARBA" id="ARBA00006966"/>
    </source>
</evidence>
<comment type="function">
    <text evidence="4">Catalyzes the cleavage of L-allo-threonine and L-threonine to glycine and acetaldehyde.</text>
</comment>
<organism evidence="6 7">
    <name type="scientific">Streptomyces endophyticus</name>
    <dbReference type="NCBI Taxonomy" id="714166"/>
    <lineage>
        <taxon>Bacteria</taxon>
        <taxon>Bacillati</taxon>
        <taxon>Actinomycetota</taxon>
        <taxon>Actinomycetes</taxon>
        <taxon>Kitasatosporales</taxon>
        <taxon>Streptomycetaceae</taxon>
        <taxon>Streptomyces</taxon>
    </lineage>
</organism>